<gene>
    <name evidence="1" type="ORF">PA42_12910</name>
</gene>
<evidence type="ECO:0000313" key="1">
    <source>
        <dbReference type="EMBL" id="GJH43117.1"/>
    </source>
</evidence>
<keyword evidence="2" id="KW-1185">Reference proteome</keyword>
<name>A0ABQ4VNA5_9PAST</name>
<organism evidence="1 2">
    <name type="scientific">Pasteurella canis</name>
    <dbReference type="NCBI Taxonomy" id="753"/>
    <lineage>
        <taxon>Bacteria</taxon>
        <taxon>Pseudomonadati</taxon>
        <taxon>Pseudomonadota</taxon>
        <taxon>Gammaproteobacteria</taxon>
        <taxon>Pasteurellales</taxon>
        <taxon>Pasteurellaceae</taxon>
        <taxon>Pasteurella</taxon>
    </lineage>
</organism>
<evidence type="ECO:0000313" key="2">
    <source>
        <dbReference type="Proteomes" id="UP001052140"/>
    </source>
</evidence>
<reference evidence="1" key="1">
    <citation type="submission" date="2024-05" db="EMBL/GenBank/DDBJ databases">
        <title>Determining zoonotic pasteurella genome.</title>
        <authorList>
            <person name="Maeda T."/>
            <person name="Takahashi T."/>
            <person name="Yoshida H."/>
        </authorList>
    </citation>
    <scope>NUCLEOTIDE SEQUENCE</scope>
    <source>
        <strain evidence="1">PA42</strain>
    </source>
</reference>
<dbReference type="GeneID" id="74631395"/>
<accession>A0ABQ4VNA5</accession>
<dbReference type="RefSeq" id="WP_256857794.1">
    <property type="nucleotide sequence ID" value="NZ_BPUX01000023.1"/>
</dbReference>
<sequence length="43" mass="4678">MSSKDTKPVKIELKGDAGKRVALAAAKRVIKAHNKEIKALAYK</sequence>
<dbReference type="Proteomes" id="UP001052140">
    <property type="component" value="Unassembled WGS sequence"/>
</dbReference>
<comment type="caution">
    <text evidence="1">The sequence shown here is derived from an EMBL/GenBank/DDBJ whole genome shotgun (WGS) entry which is preliminary data.</text>
</comment>
<dbReference type="EMBL" id="BPUX01000023">
    <property type="protein sequence ID" value="GJH43117.1"/>
    <property type="molecule type" value="Genomic_DNA"/>
</dbReference>
<protein>
    <submittedName>
        <fullName evidence="1">Uncharacterized protein</fullName>
    </submittedName>
</protein>
<proteinExistence type="predicted"/>